<keyword evidence="8" id="KW-1185">Reference proteome</keyword>
<dbReference type="InterPro" id="IPR029056">
    <property type="entry name" value="Ribokinase-like"/>
</dbReference>
<keyword evidence="5" id="KW-0067">ATP-binding</keyword>
<keyword evidence="4 7" id="KW-0418">Kinase</keyword>
<dbReference type="Pfam" id="PF00294">
    <property type="entry name" value="PfkB"/>
    <property type="match status" value="1"/>
</dbReference>
<dbReference type="InterPro" id="IPR050306">
    <property type="entry name" value="PfkB_Carbo_kinase"/>
</dbReference>
<comment type="similarity">
    <text evidence="1">Belongs to the carbohydrate kinase PfkB family.</text>
</comment>
<dbReference type="GO" id="GO:0016301">
    <property type="term" value="F:kinase activity"/>
    <property type="evidence" value="ECO:0007669"/>
    <property type="project" value="UniProtKB-KW"/>
</dbReference>
<accession>A0ABY5AHW1</accession>
<dbReference type="Proteomes" id="UP001056109">
    <property type="component" value="Chromosome"/>
</dbReference>
<dbReference type="InterPro" id="IPR002173">
    <property type="entry name" value="Carboh/pur_kinase_PfkB_CS"/>
</dbReference>
<gene>
    <name evidence="7" type="ORF">NG665_00110</name>
</gene>
<dbReference type="RefSeq" id="WP_252673306.1">
    <property type="nucleotide sequence ID" value="NZ_CP099547.1"/>
</dbReference>
<dbReference type="SUPFAM" id="SSF53613">
    <property type="entry name" value="Ribokinase-like"/>
    <property type="match status" value="1"/>
</dbReference>
<dbReference type="PROSITE" id="PS00583">
    <property type="entry name" value="PFKB_KINASES_1"/>
    <property type="match status" value="1"/>
</dbReference>
<name>A0ABY5AHW1_9ACTO</name>
<dbReference type="CDD" id="cd01167">
    <property type="entry name" value="bac_FRK"/>
    <property type="match status" value="1"/>
</dbReference>
<evidence type="ECO:0000256" key="1">
    <source>
        <dbReference type="ARBA" id="ARBA00010688"/>
    </source>
</evidence>
<dbReference type="InterPro" id="IPR011611">
    <property type="entry name" value="PfkB_dom"/>
</dbReference>
<reference evidence="7" key="1">
    <citation type="submission" date="2022-06" db="EMBL/GenBank/DDBJ databases">
        <title>Complete Genome Sequence of Arcanobacterium pinnipediorum strain DSM 28752 isolated from a harbour seal.</title>
        <authorList>
            <person name="Borowiak M."/>
            <person name="Kreitlow A."/>
            <person name="Alssahen M."/>
            <person name="Malorny B."/>
            <person name="Laemmler C."/>
            <person name="Prenger-Berninghoff E."/>
            <person name="Siebert U."/>
            <person name="Ploetz M."/>
            <person name="Abdulmawjood A."/>
        </authorList>
    </citation>
    <scope>NUCLEOTIDE SEQUENCE</scope>
    <source>
        <strain evidence="7">DSM 28752</strain>
    </source>
</reference>
<evidence type="ECO:0000313" key="7">
    <source>
        <dbReference type="EMBL" id="USR79437.1"/>
    </source>
</evidence>
<dbReference type="Gene3D" id="3.40.1190.20">
    <property type="match status" value="1"/>
</dbReference>
<dbReference type="EMBL" id="CP099547">
    <property type="protein sequence ID" value="USR79437.1"/>
    <property type="molecule type" value="Genomic_DNA"/>
</dbReference>
<evidence type="ECO:0000256" key="4">
    <source>
        <dbReference type="ARBA" id="ARBA00022777"/>
    </source>
</evidence>
<keyword evidence="2" id="KW-0808">Transferase</keyword>
<evidence type="ECO:0000256" key="5">
    <source>
        <dbReference type="ARBA" id="ARBA00022840"/>
    </source>
</evidence>
<proteinExistence type="inferred from homology"/>
<keyword evidence="3" id="KW-0547">Nucleotide-binding</keyword>
<evidence type="ECO:0000259" key="6">
    <source>
        <dbReference type="Pfam" id="PF00294"/>
    </source>
</evidence>
<dbReference type="PANTHER" id="PTHR43085">
    <property type="entry name" value="HEXOKINASE FAMILY MEMBER"/>
    <property type="match status" value="1"/>
</dbReference>
<evidence type="ECO:0000256" key="3">
    <source>
        <dbReference type="ARBA" id="ARBA00022741"/>
    </source>
</evidence>
<evidence type="ECO:0000256" key="2">
    <source>
        <dbReference type="ARBA" id="ARBA00022679"/>
    </source>
</evidence>
<dbReference type="PANTHER" id="PTHR43085:SF1">
    <property type="entry name" value="PSEUDOURIDINE KINASE-RELATED"/>
    <property type="match status" value="1"/>
</dbReference>
<organism evidence="7 8">
    <name type="scientific">Arcanobacterium pinnipediorum</name>
    <dbReference type="NCBI Taxonomy" id="1503041"/>
    <lineage>
        <taxon>Bacteria</taxon>
        <taxon>Bacillati</taxon>
        <taxon>Actinomycetota</taxon>
        <taxon>Actinomycetes</taxon>
        <taxon>Actinomycetales</taxon>
        <taxon>Actinomycetaceae</taxon>
        <taxon>Arcanobacterium</taxon>
    </lineage>
</organism>
<evidence type="ECO:0000313" key="8">
    <source>
        <dbReference type="Proteomes" id="UP001056109"/>
    </source>
</evidence>
<sequence>MSVLVIGEAVMDIIRRYDGSVAQHPGGSPANVALGIKRLGQPTRLVTMLGNDDYGHAIAQWLAEDNVDTVVVPSERTASSIATVDETGGSTYTFDIAWDLAGNQPQMADIRHVHTGSIASYIEPGASDITRIIDEHRDDVTVSFDPNIRPALIADMPAVRTQMGQMIARADIVKCSNEDLALVFERAELSGEDMIEIARAWIDEGRTEDNGPLLVMITSGKDGVIAMNARGDVVHVPADSTVDVVDTVGAGDSFMGAVIYQLSVRELMGAANRSALSQLSKEELIEIMTFAVRVADITVSRAGANPPRLHEL</sequence>
<dbReference type="PROSITE" id="PS00584">
    <property type="entry name" value="PFKB_KINASES_2"/>
    <property type="match status" value="1"/>
</dbReference>
<protein>
    <submittedName>
        <fullName evidence="7">Carbohydrate kinase</fullName>
    </submittedName>
</protein>
<feature type="domain" description="Carbohydrate kinase PfkB" evidence="6">
    <location>
        <begin position="2"/>
        <end position="307"/>
    </location>
</feature>